<sequence>MPLDEDKYPKETGRRRFVKGVVGSAALASVGVGGAAALDTATSPSGVGGGITQFVGIENTDGPAPRGMPIIPLEIDSDGALKGLWPEVQEETQSGRTVKVAKTDVGGVTYSNAWFQYCGVQNYEGLAPSADQDNFFRSNPSPTLEWQKELEGGAKLTVDDFSDYEEWGNNIGKSGVGKPAEATWRSDGDVQTIPVQVIRSKRVEQMANGEGKYSELPSDVKNFLSAATDQGFMAWLNKCTHFCCVPGFKTYEGSSKFGAENEVYCQCHQSIYDPFSPVSKSFVALPRPESDGGSEGGE</sequence>
<dbReference type="InterPro" id="IPR006311">
    <property type="entry name" value="TAT_signal"/>
</dbReference>
<organism evidence="1 2">
    <name type="scientific">Halorientalis brevis</name>
    <dbReference type="NCBI Taxonomy" id="1126241"/>
    <lineage>
        <taxon>Archaea</taxon>
        <taxon>Methanobacteriati</taxon>
        <taxon>Methanobacteriota</taxon>
        <taxon>Stenosarchaea group</taxon>
        <taxon>Halobacteria</taxon>
        <taxon>Halobacteriales</taxon>
        <taxon>Haloarculaceae</taxon>
        <taxon>Halorientalis</taxon>
    </lineage>
</organism>
<keyword evidence="2" id="KW-1185">Reference proteome</keyword>
<evidence type="ECO:0000313" key="2">
    <source>
        <dbReference type="Proteomes" id="UP001597119"/>
    </source>
</evidence>
<name>A0ABD6CIU9_9EURY</name>
<dbReference type="InterPro" id="IPR036922">
    <property type="entry name" value="Rieske_2Fe-2S_sf"/>
</dbReference>
<accession>A0ABD6CIU9</accession>
<dbReference type="PANTHER" id="PTHR10134">
    <property type="entry name" value="CYTOCHROME B-C1 COMPLEX SUBUNIT RIESKE, MITOCHONDRIAL"/>
    <property type="match status" value="1"/>
</dbReference>
<dbReference type="PROSITE" id="PS51318">
    <property type="entry name" value="TAT"/>
    <property type="match status" value="1"/>
</dbReference>
<dbReference type="Gene3D" id="2.102.10.10">
    <property type="entry name" value="Rieske [2Fe-2S] iron-sulphur domain"/>
    <property type="match status" value="1"/>
</dbReference>
<dbReference type="RefSeq" id="WP_247378941.1">
    <property type="nucleotide sequence ID" value="NZ_JALLGV010000005.1"/>
</dbReference>
<dbReference type="EMBL" id="JBHUDJ010000014">
    <property type="protein sequence ID" value="MFD1589234.1"/>
    <property type="molecule type" value="Genomic_DNA"/>
</dbReference>
<evidence type="ECO:0000313" key="1">
    <source>
        <dbReference type="EMBL" id="MFD1589234.1"/>
    </source>
</evidence>
<dbReference type="AlphaFoldDB" id="A0ABD6CIU9"/>
<protein>
    <submittedName>
        <fullName evidence="1">Ubiquinol-cytochrome c reductase iron-sulfur subunit</fullName>
    </submittedName>
</protein>
<proteinExistence type="predicted"/>
<dbReference type="Proteomes" id="UP001597119">
    <property type="component" value="Unassembled WGS sequence"/>
</dbReference>
<reference evidence="1 2" key="1">
    <citation type="journal article" date="2019" name="Int. J. Syst. Evol. Microbiol.">
        <title>The Global Catalogue of Microorganisms (GCM) 10K type strain sequencing project: providing services to taxonomists for standard genome sequencing and annotation.</title>
        <authorList>
            <consortium name="The Broad Institute Genomics Platform"/>
            <consortium name="The Broad Institute Genome Sequencing Center for Infectious Disease"/>
            <person name="Wu L."/>
            <person name="Ma J."/>
        </authorList>
    </citation>
    <scope>NUCLEOTIDE SEQUENCE [LARGE SCALE GENOMIC DNA]</scope>
    <source>
        <strain evidence="1 2">CGMCC 1.12125</strain>
    </source>
</reference>
<gene>
    <name evidence="1" type="ORF">ACFR9U_19830</name>
</gene>
<comment type="caution">
    <text evidence="1">The sequence shown here is derived from an EMBL/GenBank/DDBJ whole genome shotgun (WGS) entry which is preliminary data.</text>
</comment>
<dbReference type="InterPro" id="IPR014349">
    <property type="entry name" value="Rieske_Fe-S_prot"/>
</dbReference>
<dbReference type="SUPFAM" id="SSF50022">
    <property type="entry name" value="ISP domain"/>
    <property type="match status" value="1"/>
</dbReference>